<dbReference type="EMBL" id="JASNVU010000011">
    <property type="protein sequence ID" value="MDK4335551.1"/>
    <property type="molecule type" value="Genomic_DNA"/>
</dbReference>
<dbReference type="PANTHER" id="PTHR19211">
    <property type="entry name" value="ATP-BINDING TRANSPORT PROTEIN-RELATED"/>
    <property type="match status" value="1"/>
</dbReference>
<dbReference type="InterPro" id="IPR003439">
    <property type="entry name" value="ABC_transporter-like_ATP-bd"/>
</dbReference>
<dbReference type="SUPFAM" id="SSF52540">
    <property type="entry name" value="P-loop containing nucleoside triphosphate hydrolases"/>
    <property type="match status" value="2"/>
</dbReference>
<gene>
    <name evidence="6" type="ORF">QPX58_09030</name>
</gene>
<comment type="caution">
    <text evidence="6">The sequence shown here is derived from an EMBL/GenBank/DDBJ whole genome shotgun (WGS) entry which is preliminary data.</text>
</comment>
<keyword evidence="3 6" id="KW-0067">ATP-binding</keyword>
<dbReference type="InterPro" id="IPR003593">
    <property type="entry name" value="AAA+_ATPase"/>
</dbReference>
<feature type="region of interest" description="Disordered" evidence="4">
    <location>
        <begin position="241"/>
        <end position="297"/>
    </location>
</feature>
<feature type="compositionally biased region" description="Basic residues" evidence="4">
    <location>
        <begin position="264"/>
        <end position="274"/>
    </location>
</feature>
<feature type="compositionally biased region" description="Polar residues" evidence="4">
    <location>
        <begin position="285"/>
        <end position="297"/>
    </location>
</feature>
<dbReference type="Gene3D" id="3.40.50.300">
    <property type="entry name" value="P-loop containing nucleotide triphosphate hydrolases"/>
    <property type="match status" value="2"/>
</dbReference>
<keyword evidence="2" id="KW-0547">Nucleotide-binding</keyword>
<proteinExistence type="predicted"/>
<dbReference type="RefSeq" id="WP_284642518.1">
    <property type="nucleotide sequence ID" value="NZ_JASNVU010000011.1"/>
</dbReference>
<evidence type="ECO:0000313" key="7">
    <source>
        <dbReference type="Proteomes" id="UP001230317"/>
    </source>
</evidence>
<dbReference type="Proteomes" id="UP001230317">
    <property type="component" value="Unassembled WGS sequence"/>
</dbReference>
<dbReference type="SMART" id="SM00382">
    <property type="entry name" value="AAA"/>
    <property type="match status" value="2"/>
</dbReference>
<dbReference type="GO" id="GO:0005524">
    <property type="term" value="F:ATP binding"/>
    <property type="evidence" value="ECO:0007669"/>
    <property type="project" value="UniProtKB-KW"/>
</dbReference>
<protein>
    <submittedName>
        <fullName evidence="6">ATP-binding cassette domain-containing protein</fullName>
    </submittedName>
</protein>
<evidence type="ECO:0000313" key="6">
    <source>
        <dbReference type="EMBL" id="MDK4335551.1"/>
    </source>
</evidence>
<feature type="compositionally biased region" description="Basic and acidic residues" evidence="4">
    <location>
        <begin position="248"/>
        <end position="263"/>
    </location>
</feature>
<dbReference type="PROSITE" id="PS50893">
    <property type="entry name" value="ABC_TRANSPORTER_2"/>
    <property type="match status" value="1"/>
</dbReference>
<keyword evidence="1" id="KW-0677">Repeat</keyword>
<evidence type="ECO:0000256" key="4">
    <source>
        <dbReference type="SAM" id="MobiDB-lite"/>
    </source>
</evidence>
<evidence type="ECO:0000259" key="5">
    <source>
        <dbReference type="PROSITE" id="PS50893"/>
    </source>
</evidence>
<feature type="domain" description="ABC transporter" evidence="5">
    <location>
        <begin position="3"/>
        <end position="233"/>
    </location>
</feature>
<accession>A0AAP4BYL8</accession>
<organism evidence="6 7">
    <name type="scientific">Corynebacterium accolens</name>
    <dbReference type="NCBI Taxonomy" id="38284"/>
    <lineage>
        <taxon>Bacteria</taxon>
        <taxon>Bacillati</taxon>
        <taxon>Actinomycetota</taxon>
        <taxon>Actinomycetes</taxon>
        <taxon>Mycobacteriales</taxon>
        <taxon>Corynebacteriaceae</taxon>
        <taxon>Corynebacterium</taxon>
    </lineage>
</organism>
<evidence type="ECO:0000256" key="3">
    <source>
        <dbReference type="ARBA" id="ARBA00022840"/>
    </source>
</evidence>
<dbReference type="AlphaFoldDB" id="A0AAP4BYL8"/>
<dbReference type="Pfam" id="PF00005">
    <property type="entry name" value="ABC_tran"/>
    <property type="match status" value="2"/>
</dbReference>
<dbReference type="InterPro" id="IPR050611">
    <property type="entry name" value="ABCF"/>
</dbReference>
<dbReference type="GO" id="GO:0016887">
    <property type="term" value="F:ATP hydrolysis activity"/>
    <property type="evidence" value="ECO:0007669"/>
    <property type="project" value="InterPro"/>
</dbReference>
<name>A0AAP4BYL8_9CORY</name>
<evidence type="ECO:0000256" key="1">
    <source>
        <dbReference type="ARBA" id="ARBA00022737"/>
    </source>
</evidence>
<sequence length="501" mass="55047">MPISFSQLSLSWPDGTPCFSQLSGTIPDSVTGMIGDNGSGKSTLAKVLSHQIAPSSGTFTAPEVTYLDQDLGLRNSLTIAEVFGAAEKIAALHALEAGNYSEELLKTIGNDWDIEDRIHACLHNAAVAYPLDRTIGTISGGEAVTIALNAAFFDHPDFVILDEPTNNLDAAGKSKVTELISSSSMPILVISHDLDLLSHVEHIAELYAGSLRLFSGNYHAYREAIETEQRAAEAETREAKAEHRKQVREREAMQVRISRDQRRGKAFSHNRRKPGMAMGNDKNRSQNTAAKRSAQASGSVQEAFAAYQAAQNKIRPDEHVHVDLPGTQLPNGTRVLTSSIVDLTGPEHVRLMGPNGSGKTTFLNKVARGDVEYSVDCGYLRQKITLPENRTILEMVTEANPTAHPQFIRDQLAQLLFRDDQVHRRTGQLSGGERFRAEFARVLLAEPSPQFLLLDEPTNNLDITTIKWLVQILESYEGAYLLVSHDDGFCKELSLTSQVHI</sequence>
<reference evidence="6" key="1">
    <citation type="submission" date="2023-05" db="EMBL/GenBank/DDBJ databases">
        <title>Metabolic capabilities are highly conserved among human nasal-associated Corynebacterium species in pangenomic analyses.</title>
        <authorList>
            <person name="Tran T.H."/>
            <person name="Roberts A.Q."/>
            <person name="Escapa I.F."/>
            <person name="Gao W."/>
            <person name="Conlan S."/>
            <person name="Kong H."/>
            <person name="Segre J.A."/>
            <person name="Kelly M.S."/>
            <person name="Lemon K.P."/>
        </authorList>
    </citation>
    <scope>NUCLEOTIDE SEQUENCE</scope>
    <source>
        <strain evidence="6">KPL2618</strain>
    </source>
</reference>
<dbReference type="InterPro" id="IPR027417">
    <property type="entry name" value="P-loop_NTPase"/>
</dbReference>
<dbReference type="PANTHER" id="PTHR19211:SF6">
    <property type="entry name" value="BLL7188 PROTEIN"/>
    <property type="match status" value="1"/>
</dbReference>
<evidence type="ECO:0000256" key="2">
    <source>
        <dbReference type="ARBA" id="ARBA00022741"/>
    </source>
</evidence>